<keyword evidence="3" id="KW-1185">Reference proteome</keyword>
<dbReference type="RefSeq" id="XP_019622033.1">
    <property type="nucleotide sequence ID" value="XM_019766474.1"/>
</dbReference>
<reference evidence="4" key="1">
    <citation type="submission" date="2025-08" db="UniProtKB">
        <authorList>
            <consortium name="RefSeq"/>
        </authorList>
    </citation>
    <scope>IDENTIFICATION</scope>
    <source>
        <tissue evidence="4">Gonad</tissue>
    </source>
</reference>
<evidence type="ECO:0000313" key="4">
    <source>
        <dbReference type="RefSeq" id="XP_019622033.1"/>
    </source>
</evidence>
<dbReference type="GeneID" id="109468219"/>
<dbReference type="OrthoDB" id="10463080at2759"/>
<evidence type="ECO:0000313" key="3">
    <source>
        <dbReference type="Proteomes" id="UP000515135"/>
    </source>
</evidence>
<feature type="compositionally biased region" description="Basic and acidic residues" evidence="1">
    <location>
        <begin position="47"/>
        <end position="71"/>
    </location>
</feature>
<organism evidence="3 4">
    <name type="scientific">Branchiostoma belcheri</name>
    <name type="common">Amphioxus</name>
    <dbReference type="NCBI Taxonomy" id="7741"/>
    <lineage>
        <taxon>Eukaryota</taxon>
        <taxon>Metazoa</taxon>
        <taxon>Chordata</taxon>
        <taxon>Cephalochordata</taxon>
        <taxon>Leptocardii</taxon>
        <taxon>Amphioxiformes</taxon>
        <taxon>Branchiostomatidae</taxon>
        <taxon>Branchiostoma</taxon>
    </lineage>
</organism>
<evidence type="ECO:0000256" key="2">
    <source>
        <dbReference type="SAM" id="SignalP"/>
    </source>
</evidence>
<gene>
    <name evidence="4" type="primary">LOC109468219</name>
</gene>
<keyword evidence="2" id="KW-0732">Signal</keyword>
<sequence>MASRWTYFGIAVLLLLVTLTVNGNGDDTERVAKTLERSHLKHLQQKRLKDASVHRNRKDKLEKQFEEKRNQEGWPTRLGRKASFQENDDYLVRDLHTRTENDCHQSYDWAGRLRWVCSDKELQEEMNSFWDRFSGRR</sequence>
<feature type="signal peptide" evidence="2">
    <location>
        <begin position="1"/>
        <end position="25"/>
    </location>
</feature>
<dbReference type="KEGG" id="bbel:109468219"/>
<dbReference type="Proteomes" id="UP000515135">
    <property type="component" value="Unplaced"/>
</dbReference>
<feature type="region of interest" description="Disordered" evidence="1">
    <location>
        <begin position="42"/>
        <end position="73"/>
    </location>
</feature>
<proteinExistence type="predicted"/>
<dbReference type="AlphaFoldDB" id="A0A6P4YC99"/>
<feature type="chain" id="PRO_5028424052" evidence="2">
    <location>
        <begin position="26"/>
        <end position="137"/>
    </location>
</feature>
<name>A0A6P4YC99_BRABE</name>
<evidence type="ECO:0000256" key="1">
    <source>
        <dbReference type="SAM" id="MobiDB-lite"/>
    </source>
</evidence>
<protein>
    <submittedName>
        <fullName evidence="4">Uncharacterized protein LOC109468219</fullName>
    </submittedName>
</protein>
<accession>A0A6P4YC99</accession>